<evidence type="ECO:0000313" key="12">
    <source>
        <dbReference type="EMBL" id="KAK3348622.1"/>
    </source>
</evidence>
<keyword evidence="13" id="KW-1185">Reference proteome</keyword>
<keyword evidence="9" id="KW-0479">Metal-binding</keyword>
<organism evidence="12 13">
    <name type="scientific">Lasiosphaeria hispida</name>
    <dbReference type="NCBI Taxonomy" id="260671"/>
    <lineage>
        <taxon>Eukaryota</taxon>
        <taxon>Fungi</taxon>
        <taxon>Dikarya</taxon>
        <taxon>Ascomycota</taxon>
        <taxon>Pezizomycotina</taxon>
        <taxon>Sordariomycetes</taxon>
        <taxon>Sordariomycetidae</taxon>
        <taxon>Sordariales</taxon>
        <taxon>Lasiosphaeriaceae</taxon>
        <taxon>Lasiosphaeria</taxon>
    </lineage>
</organism>
<dbReference type="GO" id="GO:0005576">
    <property type="term" value="C:extracellular region"/>
    <property type="evidence" value="ECO:0007669"/>
    <property type="project" value="UniProtKB-SubCell"/>
</dbReference>
<keyword evidence="9" id="KW-0408">Iron</keyword>
<evidence type="ECO:0000256" key="4">
    <source>
        <dbReference type="ARBA" id="ARBA00022525"/>
    </source>
</evidence>
<evidence type="ECO:0000256" key="1">
    <source>
        <dbReference type="ARBA" id="ARBA00004589"/>
    </source>
</evidence>
<proteinExistence type="inferred from homology"/>
<sequence length="105" mass="10555">MKFLAVSLVALAGMAMADDVCPATTLMPDCGVGCILTAASDLGCTQITDPIADIKCQCSKSSAVQSEAATCILTKCVPTDVKKVMDAASSICAQCASAPPTPTPV</sequence>
<dbReference type="Pfam" id="PF05730">
    <property type="entry name" value="CFEM"/>
    <property type="match status" value="1"/>
</dbReference>
<keyword evidence="7" id="KW-1015">Disulfide bond</keyword>
<comment type="subcellular location">
    <subcellularLocation>
        <location evidence="1">Membrane</location>
        <topology evidence="1">Lipid-anchor</topology>
        <topology evidence="1">GPI-anchor</topology>
    </subcellularLocation>
    <subcellularLocation>
        <location evidence="2">Secreted</location>
    </subcellularLocation>
</comment>
<evidence type="ECO:0000256" key="5">
    <source>
        <dbReference type="ARBA" id="ARBA00022622"/>
    </source>
</evidence>
<dbReference type="AlphaFoldDB" id="A0AAJ0MBI0"/>
<evidence type="ECO:0000256" key="3">
    <source>
        <dbReference type="ARBA" id="ARBA00010031"/>
    </source>
</evidence>
<dbReference type="InterPro" id="IPR008427">
    <property type="entry name" value="Extracellular_membr_CFEM_dom"/>
</dbReference>
<dbReference type="Proteomes" id="UP001275084">
    <property type="component" value="Unassembled WGS sequence"/>
</dbReference>
<comment type="similarity">
    <text evidence="3">Belongs to the RBT5 family.</text>
</comment>
<dbReference type="EMBL" id="JAUIQD010000005">
    <property type="protein sequence ID" value="KAK3348622.1"/>
    <property type="molecule type" value="Genomic_DNA"/>
</dbReference>
<feature type="binding site" description="axial binding residue" evidence="9">
    <location>
        <position position="53"/>
    </location>
    <ligand>
        <name>heme</name>
        <dbReference type="ChEBI" id="CHEBI:30413"/>
    </ligand>
    <ligandPart>
        <name>Fe</name>
        <dbReference type="ChEBI" id="CHEBI:18248"/>
    </ligandPart>
</feature>
<dbReference type="PROSITE" id="PS52012">
    <property type="entry name" value="CFEM"/>
    <property type="match status" value="1"/>
</dbReference>
<keyword evidence="5" id="KW-0336">GPI-anchor</keyword>
<feature type="chain" id="PRO_5042542359" description="CFEM domain-containing protein" evidence="10">
    <location>
        <begin position="18"/>
        <end position="105"/>
    </location>
</feature>
<evidence type="ECO:0000256" key="8">
    <source>
        <dbReference type="ARBA" id="ARBA00023288"/>
    </source>
</evidence>
<feature type="signal peptide" evidence="10">
    <location>
        <begin position="1"/>
        <end position="17"/>
    </location>
</feature>
<evidence type="ECO:0000256" key="10">
    <source>
        <dbReference type="SAM" id="SignalP"/>
    </source>
</evidence>
<keyword evidence="5" id="KW-0325">Glycoprotein</keyword>
<evidence type="ECO:0000259" key="11">
    <source>
        <dbReference type="PROSITE" id="PS52012"/>
    </source>
</evidence>
<keyword evidence="5" id="KW-0472">Membrane</keyword>
<evidence type="ECO:0000256" key="6">
    <source>
        <dbReference type="ARBA" id="ARBA00022729"/>
    </source>
</evidence>
<dbReference type="GO" id="GO:0098552">
    <property type="term" value="C:side of membrane"/>
    <property type="evidence" value="ECO:0007669"/>
    <property type="project" value="UniProtKB-KW"/>
</dbReference>
<accession>A0AAJ0MBI0</accession>
<feature type="domain" description="CFEM" evidence="11">
    <location>
        <begin position="1"/>
        <end position="105"/>
    </location>
</feature>
<keyword evidence="8" id="KW-0449">Lipoprotein</keyword>
<keyword evidence="4" id="KW-0964">Secreted</keyword>
<keyword evidence="9" id="KW-0349">Heme</keyword>
<name>A0AAJ0MBI0_9PEZI</name>
<evidence type="ECO:0000256" key="7">
    <source>
        <dbReference type="ARBA" id="ARBA00023157"/>
    </source>
</evidence>
<comment type="caution">
    <text evidence="12">The sequence shown here is derived from an EMBL/GenBank/DDBJ whole genome shotgun (WGS) entry which is preliminary data.</text>
</comment>
<reference evidence="12" key="2">
    <citation type="submission" date="2023-06" db="EMBL/GenBank/DDBJ databases">
        <authorList>
            <consortium name="Lawrence Berkeley National Laboratory"/>
            <person name="Haridas S."/>
            <person name="Hensen N."/>
            <person name="Bonometti L."/>
            <person name="Westerberg I."/>
            <person name="Brannstrom I.O."/>
            <person name="Guillou S."/>
            <person name="Cros-Aarteil S."/>
            <person name="Calhoun S."/>
            <person name="Kuo A."/>
            <person name="Mondo S."/>
            <person name="Pangilinan J."/>
            <person name="Riley R."/>
            <person name="Labutti K."/>
            <person name="Andreopoulos B."/>
            <person name="Lipzen A."/>
            <person name="Chen C."/>
            <person name="Yanf M."/>
            <person name="Daum C."/>
            <person name="Ng V."/>
            <person name="Clum A."/>
            <person name="Steindorff A."/>
            <person name="Ohm R."/>
            <person name="Martin F."/>
            <person name="Silar P."/>
            <person name="Natvig D."/>
            <person name="Lalanne C."/>
            <person name="Gautier V."/>
            <person name="Ament-Velasquez S.L."/>
            <person name="Kruys A."/>
            <person name="Hutchinson M.I."/>
            <person name="Powell A.J."/>
            <person name="Barry K."/>
            <person name="Miller A.N."/>
            <person name="Grigoriev I.V."/>
            <person name="Debuchy R."/>
            <person name="Gladieux P."/>
            <person name="Thoren M.H."/>
            <person name="Johannesson H."/>
        </authorList>
    </citation>
    <scope>NUCLEOTIDE SEQUENCE</scope>
    <source>
        <strain evidence="12">CBS 955.72</strain>
    </source>
</reference>
<gene>
    <name evidence="12" type="ORF">B0T25DRAFT_546113</name>
</gene>
<dbReference type="GO" id="GO:0046872">
    <property type="term" value="F:metal ion binding"/>
    <property type="evidence" value="ECO:0007669"/>
    <property type="project" value="UniProtKB-UniRule"/>
</dbReference>
<keyword evidence="6 10" id="KW-0732">Signal</keyword>
<evidence type="ECO:0000256" key="9">
    <source>
        <dbReference type="PROSITE-ProRule" id="PRU01356"/>
    </source>
</evidence>
<evidence type="ECO:0000256" key="2">
    <source>
        <dbReference type="ARBA" id="ARBA00004613"/>
    </source>
</evidence>
<comment type="caution">
    <text evidence="9">Lacks conserved residue(s) required for the propagation of feature annotation.</text>
</comment>
<reference evidence="12" key="1">
    <citation type="journal article" date="2023" name="Mol. Phylogenet. Evol.">
        <title>Genome-scale phylogeny and comparative genomics of the fungal order Sordariales.</title>
        <authorList>
            <person name="Hensen N."/>
            <person name="Bonometti L."/>
            <person name="Westerberg I."/>
            <person name="Brannstrom I.O."/>
            <person name="Guillou S."/>
            <person name="Cros-Aarteil S."/>
            <person name="Calhoun S."/>
            <person name="Haridas S."/>
            <person name="Kuo A."/>
            <person name="Mondo S."/>
            <person name="Pangilinan J."/>
            <person name="Riley R."/>
            <person name="LaButti K."/>
            <person name="Andreopoulos B."/>
            <person name="Lipzen A."/>
            <person name="Chen C."/>
            <person name="Yan M."/>
            <person name="Daum C."/>
            <person name="Ng V."/>
            <person name="Clum A."/>
            <person name="Steindorff A."/>
            <person name="Ohm R.A."/>
            <person name="Martin F."/>
            <person name="Silar P."/>
            <person name="Natvig D.O."/>
            <person name="Lalanne C."/>
            <person name="Gautier V."/>
            <person name="Ament-Velasquez S.L."/>
            <person name="Kruys A."/>
            <person name="Hutchinson M.I."/>
            <person name="Powell A.J."/>
            <person name="Barry K."/>
            <person name="Miller A.N."/>
            <person name="Grigoriev I.V."/>
            <person name="Debuchy R."/>
            <person name="Gladieux P."/>
            <person name="Hiltunen Thoren M."/>
            <person name="Johannesson H."/>
        </authorList>
    </citation>
    <scope>NUCLEOTIDE SEQUENCE</scope>
    <source>
        <strain evidence="12">CBS 955.72</strain>
    </source>
</reference>
<protein>
    <recommendedName>
        <fullName evidence="11">CFEM domain-containing protein</fullName>
    </recommendedName>
</protein>
<evidence type="ECO:0000313" key="13">
    <source>
        <dbReference type="Proteomes" id="UP001275084"/>
    </source>
</evidence>